<evidence type="ECO:0000313" key="1">
    <source>
        <dbReference type="EMBL" id="TNN73443.1"/>
    </source>
</evidence>
<reference evidence="1 2" key="1">
    <citation type="submission" date="2019-03" db="EMBL/GenBank/DDBJ databases">
        <title>First draft genome of Liparis tanakae, snailfish: a comprehensive survey of snailfish specific genes.</title>
        <authorList>
            <person name="Kim W."/>
            <person name="Song I."/>
            <person name="Jeong J.-H."/>
            <person name="Kim D."/>
            <person name="Kim S."/>
            <person name="Ryu S."/>
            <person name="Song J.Y."/>
            <person name="Lee S.K."/>
        </authorList>
    </citation>
    <scope>NUCLEOTIDE SEQUENCE [LARGE SCALE GENOMIC DNA]</scope>
    <source>
        <tissue evidence="1">Muscle</tissue>
    </source>
</reference>
<organism evidence="1 2">
    <name type="scientific">Liparis tanakae</name>
    <name type="common">Tanaka's snailfish</name>
    <dbReference type="NCBI Taxonomy" id="230148"/>
    <lineage>
        <taxon>Eukaryota</taxon>
        <taxon>Metazoa</taxon>
        <taxon>Chordata</taxon>
        <taxon>Craniata</taxon>
        <taxon>Vertebrata</taxon>
        <taxon>Euteleostomi</taxon>
        <taxon>Actinopterygii</taxon>
        <taxon>Neopterygii</taxon>
        <taxon>Teleostei</taxon>
        <taxon>Neoteleostei</taxon>
        <taxon>Acanthomorphata</taxon>
        <taxon>Eupercaria</taxon>
        <taxon>Perciformes</taxon>
        <taxon>Cottioidei</taxon>
        <taxon>Cottales</taxon>
        <taxon>Liparidae</taxon>
        <taxon>Liparis</taxon>
    </lineage>
</organism>
<dbReference type="EMBL" id="SRLO01000125">
    <property type="protein sequence ID" value="TNN73443.1"/>
    <property type="molecule type" value="Genomic_DNA"/>
</dbReference>
<evidence type="ECO:0000313" key="2">
    <source>
        <dbReference type="Proteomes" id="UP000314294"/>
    </source>
</evidence>
<name>A0A4Z2I8K9_9TELE</name>
<keyword evidence="2" id="KW-1185">Reference proteome</keyword>
<gene>
    <name evidence="1" type="ORF">EYF80_016397</name>
</gene>
<dbReference type="Proteomes" id="UP000314294">
    <property type="component" value="Unassembled WGS sequence"/>
</dbReference>
<dbReference type="AlphaFoldDB" id="A0A4Z2I8K9"/>
<sequence>MASVAVILRVARCSQQKGKEVFITVTDALFVHVQRRHPCAVTVGCILLRVQPAHTPASRGQWKRHELARLSPELTSLRIWPKRISGRTGSHAYEMNEQVEEENMRSGSLLGSIRTKQIPGRACDAKKMVHVVNTARGADCVFLPDRSRRLHL</sequence>
<comment type="caution">
    <text evidence="1">The sequence shown here is derived from an EMBL/GenBank/DDBJ whole genome shotgun (WGS) entry which is preliminary data.</text>
</comment>
<protein>
    <submittedName>
        <fullName evidence="1">Uncharacterized protein</fullName>
    </submittedName>
</protein>
<proteinExistence type="predicted"/>
<accession>A0A4Z2I8K9</accession>